<dbReference type="EMBL" id="JANPWB010000008">
    <property type="protein sequence ID" value="KAJ1162635.1"/>
    <property type="molecule type" value="Genomic_DNA"/>
</dbReference>
<keyword evidence="2" id="KW-1185">Reference proteome</keyword>
<organism evidence="1 2">
    <name type="scientific">Pleurodeles waltl</name>
    <name type="common">Iberian ribbed newt</name>
    <dbReference type="NCBI Taxonomy" id="8319"/>
    <lineage>
        <taxon>Eukaryota</taxon>
        <taxon>Metazoa</taxon>
        <taxon>Chordata</taxon>
        <taxon>Craniata</taxon>
        <taxon>Vertebrata</taxon>
        <taxon>Euteleostomi</taxon>
        <taxon>Amphibia</taxon>
        <taxon>Batrachia</taxon>
        <taxon>Caudata</taxon>
        <taxon>Salamandroidea</taxon>
        <taxon>Salamandridae</taxon>
        <taxon>Pleurodelinae</taxon>
        <taxon>Pleurodeles</taxon>
    </lineage>
</organism>
<protein>
    <submittedName>
        <fullName evidence="1">Uncharacterized protein</fullName>
    </submittedName>
</protein>
<sequence length="143" mass="15998">MVALIPPRSRVARAIKVIILIAAPVKNARFCPSSTYEVEAEEALASRFTGRAERSFERSALPPLSSEERVSLQRVSSEELGRHRCVATETSPCFERLRFSPQLFTERLGLFAEGATRPSSVFLFISLDLGHSFVYAHIKDFNP</sequence>
<evidence type="ECO:0000313" key="2">
    <source>
        <dbReference type="Proteomes" id="UP001066276"/>
    </source>
</evidence>
<accession>A0AAV7SFU8</accession>
<comment type="caution">
    <text evidence="1">The sequence shown here is derived from an EMBL/GenBank/DDBJ whole genome shotgun (WGS) entry which is preliminary data.</text>
</comment>
<name>A0AAV7SFU8_PLEWA</name>
<gene>
    <name evidence="1" type="ORF">NDU88_003103</name>
</gene>
<evidence type="ECO:0000313" key="1">
    <source>
        <dbReference type="EMBL" id="KAJ1162635.1"/>
    </source>
</evidence>
<dbReference type="Proteomes" id="UP001066276">
    <property type="component" value="Chromosome 4_2"/>
</dbReference>
<proteinExistence type="predicted"/>
<dbReference type="AlphaFoldDB" id="A0AAV7SFU8"/>
<reference evidence="1" key="1">
    <citation type="journal article" date="2022" name="bioRxiv">
        <title>Sequencing and chromosome-scale assembly of the giantPleurodeles waltlgenome.</title>
        <authorList>
            <person name="Brown T."/>
            <person name="Elewa A."/>
            <person name="Iarovenko S."/>
            <person name="Subramanian E."/>
            <person name="Araus A.J."/>
            <person name="Petzold A."/>
            <person name="Susuki M."/>
            <person name="Suzuki K.-i.T."/>
            <person name="Hayashi T."/>
            <person name="Toyoda A."/>
            <person name="Oliveira C."/>
            <person name="Osipova E."/>
            <person name="Leigh N.D."/>
            <person name="Simon A."/>
            <person name="Yun M.H."/>
        </authorList>
    </citation>
    <scope>NUCLEOTIDE SEQUENCE</scope>
    <source>
        <strain evidence="1">20211129_DDA</strain>
        <tissue evidence="1">Liver</tissue>
    </source>
</reference>